<gene>
    <name evidence="2" type="ORF">FLACHUCJ7_04337</name>
</gene>
<reference evidence="2 3" key="1">
    <citation type="submission" date="2020-06" db="EMBL/GenBank/DDBJ databases">
        <authorList>
            <person name="Criscuolo A."/>
        </authorList>
    </citation>
    <scope>NUCLEOTIDE SEQUENCE [LARGE SCALE GENOMIC DNA]</scope>
    <source>
        <strain evidence="3">CIP 110025</strain>
    </source>
</reference>
<keyword evidence="3" id="KW-1185">Reference proteome</keyword>
<feature type="compositionally biased region" description="Low complexity" evidence="1">
    <location>
        <begin position="25"/>
        <end position="40"/>
    </location>
</feature>
<evidence type="ECO:0000256" key="1">
    <source>
        <dbReference type="SAM" id="MobiDB-lite"/>
    </source>
</evidence>
<feature type="region of interest" description="Disordered" evidence="1">
    <location>
        <begin position="25"/>
        <end position="48"/>
    </location>
</feature>
<organism evidence="2 3">
    <name type="scientific">Flavobacterium chungangense</name>
    <dbReference type="NCBI Taxonomy" id="554283"/>
    <lineage>
        <taxon>Bacteria</taxon>
        <taxon>Pseudomonadati</taxon>
        <taxon>Bacteroidota</taxon>
        <taxon>Flavobacteriia</taxon>
        <taxon>Flavobacteriales</taxon>
        <taxon>Flavobacteriaceae</taxon>
        <taxon>Flavobacterium</taxon>
    </lineage>
</organism>
<sequence length="183" mass="21063">MKIIITIILGVFICFGCERNPKQINNKKSNTTTNTENNIKVSKKNSNNEKRSIEQLNLIPIDTVDSKSENIYKKYGIEFSGNCYACDLAEITITEQTLKLTNVCDVNLNREFEIIKITNAKSEIEIKTQQSDFTFTEIDKTPIYELKITGKEINAENLRISKYYTLKKLLKKFEQHDCGDFEG</sequence>
<comment type="caution">
    <text evidence="2">The sequence shown here is derived from an EMBL/GenBank/DDBJ whole genome shotgun (WGS) entry which is preliminary data.</text>
</comment>
<evidence type="ECO:0000313" key="3">
    <source>
        <dbReference type="Proteomes" id="UP000556700"/>
    </source>
</evidence>
<accession>A0A6V6ZCX3</accession>
<proteinExistence type="predicted"/>
<dbReference type="RefSeq" id="WP_031453723.1">
    <property type="nucleotide sequence ID" value="NZ_CAIJDO010000282.1"/>
</dbReference>
<name>A0A6V6ZCX3_9FLAO</name>
<dbReference type="EMBL" id="CAIJDO010000282">
    <property type="protein sequence ID" value="CAD0009657.1"/>
    <property type="molecule type" value="Genomic_DNA"/>
</dbReference>
<dbReference type="Proteomes" id="UP000556700">
    <property type="component" value="Unassembled WGS sequence"/>
</dbReference>
<protein>
    <submittedName>
        <fullName evidence="2">Uncharacterized protein</fullName>
    </submittedName>
</protein>
<evidence type="ECO:0000313" key="2">
    <source>
        <dbReference type="EMBL" id="CAD0009657.1"/>
    </source>
</evidence>
<dbReference type="AlphaFoldDB" id="A0A6V6ZCX3"/>